<sequence length="83" mass="9335">MTTYTIEFKEGILRINFGEPTQNDQIVQDTTPRLEEMVQSGEFAGGQFLRINGPISIPVAFVSAHKLAHIHGEISSFNKWVNM</sequence>
<reference evidence="1 2" key="1">
    <citation type="journal article" date="2010" name="PLoS ONE">
        <title>Genome erosion in a nitrogen-fixing vertically transmitted endosymbiotic multicellular cyanobacterium.</title>
        <authorList>
            <person name="Ran L."/>
            <person name="Larsson J."/>
            <person name="Vigil-Stenman T."/>
            <person name="Nylander J.A."/>
            <person name="Ininbergs K."/>
            <person name="Zheng W.W."/>
            <person name="Lapidus A."/>
            <person name="Lowry S."/>
            <person name="Haselkorn R."/>
            <person name="Bergman B."/>
        </authorList>
    </citation>
    <scope>NUCLEOTIDE SEQUENCE [LARGE SCALE GENOMIC DNA]</scope>
    <source>
        <strain evidence="1 2">0708</strain>
    </source>
</reference>
<dbReference type="RefSeq" id="WP_013191340.1">
    <property type="nucleotide sequence ID" value="NC_014248.1"/>
</dbReference>
<dbReference type="Proteomes" id="UP000001511">
    <property type="component" value="Chromosome"/>
</dbReference>
<dbReference type="EMBL" id="CP002059">
    <property type="protein sequence ID" value="ADI64323.1"/>
    <property type="molecule type" value="Genomic_DNA"/>
</dbReference>
<evidence type="ECO:0000313" key="2">
    <source>
        <dbReference type="Proteomes" id="UP000001511"/>
    </source>
</evidence>
<dbReference type="AlphaFoldDB" id="D7DXZ5"/>
<protein>
    <submittedName>
        <fullName evidence="1">Uncharacterized protein</fullName>
    </submittedName>
</protein>
<accession>D7DXZ5</accession>
<gene>
    <name evidence="1" type="ordered locus">Aazo_2382</name>
</gene>
<dbReference type="KEGG" id="naz:Aazo_2382"/>
<evidence type="ECO:0000313" key="1">
    <source>
        <dbReference type="EMBL" id="ADI64323.1"/>
    </source>
</evidence>
<dbReference type="STRING" id="551115.Aazo_2382"/>
<name>D7DXZ5_NOSA0</name>
<organism evidence="1 2">
    <name type="scientific">Nostoc azollae (strain 0708)</name>
    <name type="common">Anabaena azollae (strain 0708)</name>
    <dbReference type="NCBI Taxonomy" id="551115"/>
    <lineage>
        <taxon>Bacteria</taxon>
        <taxon>Bacillati</taxon>
        <taxon>Cyanobacteriota</taxon>
        <taxon>Cyanophyceae</taxon>
        <taxon>Nostocales</taxon>
        <taxon>Nostocaceae</taxon>
        <taxon>Trichormus</taxon>
    </lineage>
</organism>
<keyword evidence="2" id="KW-1185">Reference proteome</keyword>
<dbReference type="eggNOG" id="COG1100">
    <property type="taxonomic scope" value="Bacteria"/>
</dbReference>
<proteinExistence type="predicted"/>
<dbReference type="HOGENOM" id="CLU_168122_0_0_3"/>